<evidence type="ECO:0000259" key="4">
    <source>
        <dbReference type="PROSITE" id="PS01124"/>
    </source>
</evidence>
<dbReference type="InterPro" id="IPR020449">
    <property type="entry name" value="Tscrpt_reg_AraC-type_HTH"/>
</dbReference>
<keyword evidence="3" id="KW-0804">Transcription</keyword>
<dbReference type="GO" id="GO:0003700">
    <property type="term" value="F:DNA-binding transcription factor activity"/>
    <property type="evidence" value="ECO:0007669"/>
    <property type="project" value="InterPro"/>
</dbReference>
<dbReference type="PRINTS" id="PR00032">
    <property type="entry name" value="HTHARAC"/>
</dbReference>
<dbReference type="RefSeq" id="WP_064718904.1">
    <property type="nucleotide sequence ID" value="NZ_LXEV01000015.1"/>
</dbReference>
<keyword evidence="2" id="KW-0238">DNA-binding</keyword>
<dbReference type="GO" id="GO:0000976">
    <property type="term" value="F:transcription cis-regulatory region binding"/>
    <property type="evidence" value="ECO:0007669"/>
    <property type="project" value="TreeGrafter"/>
</dbReference>
<sequence>MEYKYIRSSRQISLKTFYIENPMIAMICGAKGEISINGQSIVVTTNLTLIIPKYSQVSCDVMSQSEHNPIELHTLVLCEAELQSVFSLLKPLIKSGAPITSHLPDYHLSTPEVVKTNFNLLKQCLPLKQGTPAQETMFMQQSLFFILMAVYHSGIDILNVFRFNYDEPKNQAITHLITQDPQRKWHLDDVAKTLFTTPSTLRRHLNKEGVSFCQLLLDVRMGIALNYLTFSNYSVFQISHRCGFGSNAYFCDAFKRKYAMTPSQFRAQSRQSNDPSALTQLSLKTSEHVDKNISSSIKL</sequence>
<evidence type="ECO:0000256" key="3">
    <source>
        <dbReference type="ARBA" id="ARBA00023163"/>
    </source>
</evidence>
<dbReference type="PROSITE" id="PS01124">
    <property type="entry name" value="HTH_ARAC_FAMILY_2"/>
    <property type="match status" value="1"/>
</dbReference>
<dbReference type="PANTHER" id="PTHR47894">
    <property type="entry name" value="HTH-TYPE TRANSCRIPTIONAL REGULATOR GADX"/>
    <property type="match status" value="1"/>
</dbReference>
<protein>
    <submittedName>
        <fullName evidence="5">Urease operon transcriptional activator</fullName>
    </submittedName>
</protein>
<dbReference type="Gene3D" id="1.10.10.60">
    <property type="entry name" value="Homeodomain-like"/>
    <property type="match status" value="1"/>
</dbReference>
<dbReference type="Proteomes" id="UP000078250">
    <property type="component" value="Unassembled WGS sequence"/>
</dbReference>
<dbReference type="InterPro" id="IPR018060">
    <property type="entry name" value="HTH_AraC"/>
</dbReference>
<dbReference type="GO" id="GO:0005829">
    <property type="term" value="C:cytosol"/>
    <property type="evidence" value="ECO:0007669"/>
    <property type="project" value="TreeGrafter"/>
</dbReference>
<dbReference type="SUPFAM" id="SSF46689">
    <property type="entry name" value="Homeodomain-like"/>
    <property type="match status" value="1"/>
</dbReference>
<gene>
    <name evidence="5" type="ORF">M997_0889</name>
</gene>
<dbReference type="PROSITE" id="PS00041">
    <property type="entry name" value="HTH_ARAC_FAMILY_1"/>
    <property type="match status" value="1"/>
</dbReference>
<dbReference type="Pfam" id="PF12833">
    <property type="entry name" value="HTH_18"/>
    <property type="match status" value="1"/>
</dbReference>
<evidence type="ECO:0000313" key="6">
    <source>
        <dbReference type="Proteomes" id="UP000078250"/>
    </source>
</evidence>
<dbReference type="InterPro" id="IPR018062">
    <property type="entry name" value="HTH_AraC-typ_CS"/>
</dbReference>
<accession>A0AAJ3LUL0</accession>
<organism evidence="5 6">
    <name type="scientific">Proteus hauseri ATCC 700826</name>
    <dbReference type="NCBI Taxonomy" id="1354271"/>
    <lineage>
        <taxon>Bacteria</taxon>
        <taxon>Pseudomonadati</taxon>
        <taxon>Pseudomonadota</taxon>
        <taxon>Gammaproteobacteria</taxon>
        <taxon>Enterobacterales</taxon>
        <taxon>Morganellaceae</taxon>
        <taxon>Proteus</taxon>
    </lineage>
</organism>
<feature type="domain" description="HTH araC/xylS-type" evidence="4">
    <location>
        <begin position="171"/>
        <end position="268"/>
    </location>
</feature>
<name>A0AAJ3LUL0_PROHU</name>
<dbReference type="EMBL" id="LXEV01000015">
    <property type="protein sequence ID" value="OAT48793.1"/>
    <property type="molecule type" value="Genomic_DNA"/>
</dbReference>
<evidence type="ECO:0000256" key="1">
    <source>
        <dbReference type="ARBA" id="ARBA00023015"/>
    </source>
</evidence>
<dbReference type="PANTHER" id="PTHR47894:SF4">
    <property type="entry name" value="HTH-TYPE TRANSCRIPTIONAL REGULATOR GADX"/>
    <property type="match status" value="1"/>
</dbReference>
<dbReference type="AlphaFoldDB" id="A0AAJ3LUL0"/>
<keyword evidence="6" id="KW-1185">Reference proteome</keyword>
<dbReference type="SMART" id="SM00342">
    <property type="entry name" value="HTH_ARAC"/>
    <property type="match status" value="1"/>
</dbReference>
<evidence type="ECO:0000256" key="2">
    <source>
        <dbReference type="ARBA" id="ARBA00023125"/>
    </source>
</evidence>
<evidence type="ECO:0000313" key="5">
    <source>
        <dbReference type="EMBL" id="OAT48793.1"/>
    </source>
</evidence>
<reference evidence="5 6" key="1">
    <citation type="submission" date="2016-04" db="EMBL/GenBank/DDBJ databases">
        <title>ATOL: Assembling a taxonomically balanced genome-scale reconstruction of the evolutionary history of the Enterobacteriaceae.</title>
        <authorList>
            <person name="Plunkett G.III."/>
            <person name="Neeno-Eckwall E.C."/>
            <person name="Glasner J.D."/>
            <person name="Perna N.T."/>
        </authorList>
    </citation>
    <scope>NUCLEOTIDE SEQUENCE [LARGE SCALE GENOMIC DNA]</scope>
    <source>
        <strain evidence="5 6">ATCC 700826</strain>
    </source>
</reference>
<dbReference type="InterPro" id="IPR009057">
    <property type="entry name" value="Homeodomain-like_sf"/>
</dbReference>
<proteinExistence type="predicted"/>
<keyword evidence="1" id="KW-0805">Transcription regulation</keyword>
<comment type="caution">
    <text evidence="5">The sequence shown here is derived from an EMBL/GenBank/DDBJ whole genome shotgun (WGS) entry which is preliminary data.</text>
</comment>